<keyword evidence="4" id="KW-0812">Transmembrane</keyword>
<dbReference type="SUPFAM" id="SSF49785">
    <property type="entry name" value="Galactose-binding domain-like"/>
    <property type="match status" value="1"/>
</dbReference>
<dbReference type="PROSITE" id="PS50022">
    <property type="entry name" value="FA58C_3"/>
    <property type="match status" value="1"/>
</dbReference>
<keyword evidence="4" id="KW-1133">Transmembrane helix</keyword>
<dbReference type="InterPro" id="IPR000421">
    <property type="entry name" value="FA58C"/>
</dbReference>
<protein>
    <recommendedName>
        <fullName evidence="9">Protein kinase domain-containing protein</fullName>
    </recommendedName>
</protein>
<evidence type="ECO:0000313" key="7">
    <source>
        <dbReference type="EMBL" id="CAF1372214.1"/>
    </source>
</evidence>
<evidence type="ECO:0000313" key="8">
    <source>
        <dbReference type="Proteomes" id="UP000663870"/>
    </source>
</evidence>
<feature type="domain" description="F5/8 type C" evidence="6">
    <location>
        <begin position="402"/>
        <end position="506"/>
    </location>
</feature>
<keyword evidence="1" id="KW-0547">Nucleotide-binding</keyword>
<dbReference type="Pfam" id="PF07714">
    <property type="entry name" value="PK_Tyr_Ser-Thr"/>
    <property type="match status" value="1"/>
</dbReference>
<dbReference type="InterPro" id="IPR008979">
    <property type="entry name" value="Galactose-bd-like_sf"/>
</dbReference>
<dbReference type="InterPro" id="IPR001245">
    <property type="entry name" value="Ser-Thr/Tyr_kinase_cat_dom"/>
</dbReference>
<dbReference type="InterPro" id="IPR050198">
    <property type="entry name" value="Non-receptor_tyrosine_kinases"/>
</dbReference>
<keyword evidence="8" id="KW-1185">Reference proteome</keyword>
<sequence>MSNKKIDRSMIDKNLIRTNSDLTNNTKSNNIKDKMNIKIHEMNPSPGNILLPSTIGIPSRNDRSESRLRDPRILWAPAISISGKIDQPLITLQYQKKQQRIAEKIEQIKLNPKIATNNDLSHLTRLGNDKTRLPISFLPHKIIPSKRPLSITQRRPGPTSYQRYKGYNQIGEEYIYTQQPRIRIHPLIGPRLKRERHHIDINNKILLEKKNNFQNIKPFWTTIGTRTYNSRLPNAPISTIHHRFDMICIYEIFILTIIKFGVFFLVDTEDKKNKLQEMTIPGPAMYPIIHTNNEIIKRNICGGVQGITIAPKYREKRLELSGPGPAMIERELLDKGYKNILKTSPAFTMSSRWSPYSHTYMDEFGSNICNNRIHLHKQQDKSSIYCSSCSTYLDGKKSTSIIQLELPSLTQITGIIVRNSNQYQENNSKIDSYFIEYRRTQDGPWHSYGKRRQRKLIIERRRLFFNDLDHSNKTRTFLPSIIARQIRIIFGTSSVSICTIIQVYGCQSQNGLISTRFPQRSIINTDLKYDGLIVNSTARGGLGMLTDGDINQFIHWSPSSEPILLLFAFDKIKEFQSINLDIKCSLWLSSSCTLKINVGILEIVTSNHLWTNRFHTISIQNNLYYNNHTTITHLILSIPKTKGQFVIIQINTKESLAISEITFNNQNEYDEQDIIPSSIYIETNLHRLEFLALNSISNDIILHHKLSYLLIFMLIICVLLLMFLLISFMFKEKKINHIQIIPEESLTMSITNTTNDENIQDRSQSDLYFNLENNDDDELNLNSLRPINSQKIVNESAKATIRTLPSHRRSMTPRRSVSNIHSVCDHLPEIDRSEIIIIQNLGAQNNHQCFYSEYGQNKLSVILYERDNNEFFNLSKLIDHKNVISCLGYVYISPERCLLVSEYSQVNLFEYCQKMSIENENTLIILMEFLNDILSALIHLESLNIIVRDLTLPNCLLFDNKTIKLSDYAKYDDRYVSRYVQQMPIRWLPGDIVTGDEIWSIQTNTFMFGTLVFELFHLGSCIPYSNLNNDEVLQFFHDLWPNSKQNGIEPSVLCFSTYFPRPTLCNDRLYAFIERCLSWSSLDRPSFREISLYLNETTTTTTAVLPQ</sequence>
<feature type="transmembrane region" description="Helical" evidence="4">
    <location>
        <begin position="247"/>
        <end position="266"/>
    </location>
</feature>
<dbReference type="Gene3D" id="2.60.120.260">
    <property type="entry name" value="Galactose-binding domain-like"/>
    <property type="match status" value="1"/>
</dbReference>
<evidence type="ECO:0000259" key="5">
    <source>
        <dbReference type="PROSITE" id="PS50011"/>
    </source>
</evidence>
<dbReference type="PANTHER" id="PTHR24418">
    <property type="entry name" value="TYROSINE-PROTEIN KINASE"/>
    <property type="match status" value="1"/>
</dbReference>
<name>A0A815IWR8_9BILA</name>
<dbReference type="PROSITE" id="PS50011">
    <property type="entry name" value="PROTEIN_KINASE_DOM"/>
    <property type="match status" value="1"/>
</dbReference>
<proteinExistence type="predicted"/>
<feature type="domain" description="Protein kinase" evidence="5">
    <location>
        <begin position="787"/>
        <end position="1094"/>
    </location>
</feature>
<dbReference type="Gene3D" id="2.60.120.1190">
    <property type="match status" value="1"/>
</dbReference>
<comment type="caution">
    <text evidence="7">The sequence shown here is derived from an EMBL/GenBank/DDBJ whole genome shotgun (WGS) entry which is preliminary data.</text>
</comment>
<reference evidence="7" key="1">
    <citation type="submission" date="2021-02" db="EMBL/GenBank/DDBJ databases">
        <authorList>
            <person name="Nowell W R."/>
        </authorList>
    </citation>
    <scope>NUCLEOTIDE SEQUENCE</scope>
</reference>
<keyword evidence="3" id="KW-0675">Receptor</keyword>
<organism evidence="7 8">
    <name type="scientific">Rotaria sordida</name>
    <dbReference type="NCBI Taxonomy" id="392033"/>
    <lineage>
        <taxon>Eukaryota</taxon>
        <taxon>Metazoa</taxon>
        <taxon>Spiralia</taxon>
        <taxon>Gnathifera</taxon>
        <taxon>Rotifera</taxon>
        <taxon>Eurotatoria</taxon>
        <taxon>Bdelloidea</taxon>
        <taxon>Philodinida</taxon>
        <taxon>Philodinidae</taxon>
        <taxon>Rotaria</taxon>
    </lineage>
</organism>
<dbReference type="Gene3D" id="1.10.510.10">
    <property type="entry name" value="Transferase(Phosphotransferase) domain 1"/>
    <property type="match status" value="1"/>
</dbReference>
<dbReference type="Proteomes" id="UP000663870">
    <property type="component" value="Unassembled WGS sequence"/>
</dbReference>
<evidence type="ECO:0000256" key="4">
    <source>
        <dbReference type="SAM" id="Phobius"/>
    </source>
</evidence>
<dbReference type="InterPro" id="IPR000719">
    <property type="entry name" value="Prot_kinase_dom"/>
</dbReference>
<dbReference type="EMBL" id="CAJNOL010001505">
    <property type="protein sequence ID" value="CAF1372214.1"/>
    <property type="molecule type" value="Genomic_DNA"/>
</dbReference>
<dbReference type="SUPFAM" id="SSF56112">
    <property type="entry name" value="Protein kinase-like (PK-like)"/>
    <property type="match status" value="1"/>
</dbReference>
<evidence type="ECO:0000259" key="6">
    <source>
        <dbReference type="PROSITE" id="PS50022"/>
    </source>
</evidence>
<dbReference type="GO" id="GO:0004672">
    <property type="term" value="F:protein kinase activity"/>
    <property type="evidence" value="ECO:0007669"/>
    <property type="project" value="InterPro"/>
</dbReference>
<accession>A0A815IWR8</accession>
<feature type="transmembrane region" description="Helical" evidence="4">
    <location>
        <begin position="706"/>
        <end position="730"/>
    </location>
</feature>
<gene>
    <name evidence="7" type="ORF">JXQ802_LOCUS33213</name>
</gene>
<keyword evidence="4" id="KW-0472">Membrane</keyword>
<evidence type="ECO:0008006" key="9">
    <source>
        <dbReference type="Google" id="ProtNLM"/>
    </source>
</evidence>
<dbReference type="GO" id="GO:0005524">
    <property type="term" value="F:ATP binding"/>
    <property type="evidence" value="ECO:0007669"/>
    <property type="project" value="UniProtKB-KW"/>
</dbReference>
<evidence type="ECO:0000256" key="1">
    <source>
        <dbReference type="ARBA" id="ARBA00022741"/>
    </source>
</evidence>
<keyword evidence="2" id="KW-0067">ATP-binding</keyword>
<dbReference type="AlphaFoldDB" id="A0A815IWR8"/>
<dbReference type="InterPro" id="IPR011009">
    <property type="entry name" value="Kinase-like_dom_sf"/>
</dbReference>
<evidence type="ECO:0000256" key="3">
    <source>
        <dbReference type="ARBA" id="ARBA00023170"/>
    </source>
</evidence>
<evidence type="ECO:0000256" key="2">
    <source>
        <dbReference type="ARBA" id="ARBA00022840"/>
    </source>
</evidence>